<name>A0A139LMR0_9BACE</name>
<accession>A0A139LMR0</accession>
<gene>
    <name evidence="1" type="ORF">HMPREF2531_01542</name>
</gene>
<evidence type="ECO:0000313" key="2">
    <source>
        <dbReference type="Proteomes" id="UP000070319"/>
    </source>
</evidence>
<evidence type="ECO:0008006" key="3">
    <source>
        <dbReference type="Google" id="ProtNLM"/>
    </source>
</evidence>
<sequence>MGKNFLTIVYIAMMGMVAFTACGNKENKEEAIGKSMAENLPGKWTITKSYEKKDGEWKEVIEPEGSGTTYLFRTDGSMMSAVTYANHDTYLRSRTWAVEDHDSTLKINYKTYPVEYTLMRLTADELEFGYDKATDMTTGATQEGEFKWLFRRIDEGQKNFAERLVGRWHFSKSYEKKNGEWKEITYGIPDEGWHEYTEQGTFSTYSRQGDNEHTTGPMQWKANAVTDTVSYKSLDSDKVSRVRITLEDDRTMYVFYSVNFDPATGEMREGEYRDLLLKE</sequence>
<comment type="caution">
    <text evidence="1">The sequence shown here is derived from an EMBL/GenBank/DDBJ whole genome shotgun (WGS) entry which is preliminary data.</text>
</comment>
<dbReference type="PATRIC" id="fig|329854.7.peg.1572"/>
<reference evidence="1 2" key="1">
    <citation type="submission" date="2016-02" db="EMBL/GenBank/DDBJ databases">
        <authorList>
            <person name="Wen L."/>
            <person name="He K."/>
            <person name="Yang H."/>
        </authorList>
    </citation>
    <scope>NUCLEOTIDE SEQUENCE [LARGE SCALE GENOMIC DNA]</scope>
    <source>
        <strain evidence="1 2">KLE1704</strain>
    </source>
</reference>
<dbReference type="Proteomes" id="UP000070319">
    <property type="component" value="Unassembled WGS sequence"/>
</dbReference>
<dbReference type="EMBL" id="LTDF01000064">
    <property type="protein sequence ID" value="KXT52706.1"/>
    <property type="molecule type" value="Genomic_DNA"/>
</dbReference>
<protein>
    <recommendedName>
        <fullName evidence="3">Lipocalin-like domain-containing protein</fullName>
    </recommendedName>
</protein>
<evidence type="ECO:0000313" key="1">
    <source>
        <dbReference type="EMBL" id="KXT52706.1"/>
    </source>
</evidence>
<proteinExistence type="predicted"/>
<dbReference type="PROSITE" id="PS51257">
    <property type="entry name" value="PROKAR_LIPOPROTEIN"/>
    <property type="match status" value="1"/>
</dbReference>
<dbReference type="RefSeq" id="WP_061435129.1">
    <property type="nucleotide sequence ID" value="NZ_KQ968690.1"/>
</dbReference>
<dbReference type="AlphaFoldDB" id="A0A139LMR0"/>
<organism evidence="1">
    <name type="scientific">Bacteroides intestinalis</name>
    <dbReference type="NCBI Taxonomy" id="329854"/>
    <lineage>
        <taxon>Bacteria</taxon>
        <taxon>Pseudomonadati</taxon>
        <taxon>Bacteroidota</taxon>
        <taxon>Bacteroidia</taxon>
        <taxon>Bacteroidales</taxon>
        <taxon>Bacteroidaceae</taxon>
        <taxon>Bacteroides</taxon>
    </lineage>
</organism>